<comment type="caution">
    <text evidence="1">The sequence shown here is derived from an EMBL/GenBank/DDBJ whole genome shotgun (WGS) entry which is preliminary data.</text>
</comment>
<organism evidence="1 2">
    <name type="scientific">Bugula neritina</name>
    <name type="common">Brown bryozoan</name>
    <name type="synonym">Sertularia neritina</name>
    <dbReference type="NCBI Taxonomy" id="10212"/>
    <lineage>
        <taxon>Eukaryota</taxon>
        <taxon>Metazoa</taxon>
        <taxon>Spiralia</taxon>
        <taxon>Lophotrochozoa</taxon>
        <taxon>Bryozoa</taxon>
        <taxon>Gymnolaemata</taxon>
        <taxon>Cheilostomatida</taxon>
        <taxon>Flustrina</taxon>
        <taxon>Buguloidea</taxon>
        <taxon>Bugulidae</taxon>
        <taxon>Bugula</taxon>
    </lineage>
</organism>
<sequence>MGRIIMLNADICFFKDIMPNSITGIESRPITTIPDSSTASIVREFASNDPQWITEFAMAFNKMIRASELTASVADGSVAAAYQGRCL</sequence>
<evidence type="ECO:0000313" key="2">
    <source>
        <dbReference type="Proteomes" id="UP000593567"/>
    </source>
</evidence>
<dbReference type="GO" id="GO:0004601">
    <property type="term" value="F:peroxidase activity"/>
    <property type="evidence" value="ECO:0007669"/>
    <property type="project" value="InterPro"/>
</dbReference>
<dbReference type="GO" id="GO:0006979">
    <property type="term" value="P:response to oxidative stress"/>
    <property type="evidence" value="ECO:0007669"/>
    <property type="project" value="InterPro"/>
</dbReference>
<name>A0A7J7KMI8_BUGNE</name>
<keyword evidence="2" id="KW-1185">Reference proteome</keyword>
<dbReference type="Proteomes" id="UP000593567">
    <property type="component" value="Unassembled WGS sequence"/>
</dbReference>
<accession>A0A7J7KMI8</accession>
<gene>
    <name evidence="1" type="ORF">EB796_002321</name>
</gene>
<evidence type="ECO:0000313" key="1">
    <source>
        <dbReference type="EMBL" id="KAF6039357.1"/>
    </source>
</evidence>
<dbReference type="InterPro" id="IPR010255">
    <property type="entry name" value="Haem_peroxidase_sf"/>
</dbReference>
<proteinExistence type="predicted"/>
<protein>
    <submittedName>
        <fullName evidence="1">Uncharacterized protein</fullName>
    </submittedName>
</protein>
<dbReference type="SUPFAM" id="SSF48113">
    <property type="entry name" value="Heme-dependent peroxidases"/>
    <property type="match status" value="1"/>
</dbReference>
<dbReference type="AlphaFoldDB" id="A0A7J7KMI8"/>
<dbReference type="GO" id="GO:0020037">
    <property type="term" value="F:heme binding"/>
    <property type="evidence" value="ECO:0007669"/>
    <property type="project" value="InterPro"/>
</dbReference>
<reference evidence="1" key="1">
    <citation type="submission" date="2020-06" db="EMBL/GenBank/DDBJ databases">
        <title>Draft genome of Bugula neritina, a colonial animal packing powerful symbionts and potential medicines.</title>
        <authorList>
            <person name="Rayko M."/>
        </authorList>
    </citation>
    <scope>NUCLEOTIDE SEQUENCE [LARGE SCALE GENOMIC DNA]</scope>
    <source>
        <strain evidence="1">Kwan_BN1</strain>
    </source>
</reference>
<dbReference type="EMBL" id="VXIV02000272">
    <property type="protein sequence ID" value="KAF6039357.1"/>
    <property type="molecule type" value="Genomic_DNA"/>
</dbReference>